<evidence type="ECO:0000313" key="4">
    <source>
        <dbReference type="Proteomes" id="UP000183200"/>
    </source>
</evidence>
<dbReference type="RefSeq" id="WP_074610320.1">
    <property type="nucleotide sequence ID" value="NZ_FNGY01000007.1"/>
</dbReference>
<feature type="signal peptide" evidence="2">
    <location>
        <begin position="1"/>
        <end position="19"/>
    </location>
</feature>
<evidence type="ECO:0000256" key="2">
    <source>
        <dbReference type="SAM" id="SignalP"/>
    </source>
</evidence>
<organism evidence="3 4">
    <name type="scientific">Pedobacter steynii</name>
    <dbReference type="NCBI Taxonomy" id="430522"/>
    <lineage>
        <taxon>Bacteria</taxon>
        <taxon>Pseudomonadati</taxon>
        <taxon>Bacteroidota</taxon>
        <taxon>Sphingobacteriia</taxon>
        <taxon>Sphingobacteriales</taxon>
        <taxon>Sphingobacteriaceae</taxon>
        <taxon>Pedobacter</taxon>
    </lineage>
</organism>
<evidence type="ECO:0000256" key="1">
    <source>
        <dbReference type="SAM" id="Coils"/>
    </source>
</evidence>
<proteinExistence type="predicted"/>
<keyword evidence="2" id="KW-0732">Signal</keyword>
<feature type="chain" id="PRO_5010165272" evidence="2">
    <location>
        <begin position="20"/>
        <end position="319"/>
    </location>
</feature>
<dbReference type="EMBL" id="FNGY01000007">
    <property type="protein sequence ID" value="SDN35307.1"/>
    <property type="molecule type" value="Genomic_DNA"/>
</dbReference>
<evidence type="ECO:0000313" key="3">
    <source>
        <dbReference type="EMBL" id="SDN35307.1"/>
    </source>
</evidence>
<sequence>MKKNALLLLMLLMTVFVKAQTAPLIVGGDLDKFYPVVFKDINWINHIPTEIRLGRSSVHQDNNWKGSLMAKFVFHNTLWGNGARFTDVDIWQRYNKMTTQEVPFIAGYRDASGSSSSYDFIIWLRGNTTYYYDSNVTQNPEIYDGVKNPLPFQEVGGPVHSFKTEVDVNINSWGKTTEGTLYSLNGGLNYMNGSLGIGTLSTGEYRLAVNGKMRTHEIRVETANWPDYVFEKNYSLPSLGELEKYIAQNKRLPEIPSATEAEREGVDLGSMNKLLLKKIEELTLHLISKDKEITELKKLTSKVEDLENKMKLILGSGQK</sequence>
<protein>
    <submittedName>
        <fullName evidence="3">Uncharacterized protein</fullName>
    </submittedName>
</protein>
<dbReference type="AlphaFoldDB" id="A0A1H0APA2"/>
<gene>
    <name evidence="3" type="ORF">SAMN05421820_107160</name>
</gene>
<accession>A0A1H0APA2</accession>
<keyword evidence="1" id="KW-0175">Coiled coil</keyword>
<keyword evidence="4" id="KW-1185">Reference proteome</keyword>
<feature type="coiled-coil region" evidence="1">
    <location>
        <begin position="289"/>
        <end position="316"/>
    </location>
</feature>
<name>A0A1H0APA2_9SPHI</name>
<reference evidence="4" key="1">
    <citation type="submission" date="2016-10" db="EMBL/GenBank/DDBJ databases">
        <authorList>
            <person name="Varghese N."/>
            <person name="Submissions S."/>
        </authorList>
    </citation>
    <scope>NUCLEOTIDE SEQUENCE [LARGE SCALE GENOMIC DNA]</scope>
    <source>
        <strain evidence="4">DSM 19110</strain>
    </source>
</reference>
<dbReference type="OrthoDB" id="743778at2"/>
<dbReference type="Proteomes" id="UP000183200">
    <property type="component" value="Unassembled WGS sequence"/>
</dbReference>